<comment type="caution">
    <text evidence="1">The sequence shown here is derived from an EMBL/GenBank/DDBJ whole genome shotgun (WGS) entry which is preliminary data.</text>
</comment>
<dbReference type="Proteomes" id="UP000033514">
    <property type="component" value="Unassembled WGS sequence"/>
</dbReference>
<proteinExistence type="predicted"/>
<accession>A0A0F5L297</accession>
<dbReference type="PATRIC" id="fig|361041.3.peg.2807"/>
<name>A0A0F5L297_9HYPH</name>
<sequence>MTITRVDHYGLPGKHTAMCLVVRAAYDARVFHPTTKVIAMNKDLTSRCSALRNNAGQKSHLGMLVKTKMPVTRTGMHWRKIMVNLFSS</sequence>
<reference evidence="1 2" key="1">
    <citation type="submission" date="2015-03" db="EMBL/GenBank/DDBJ databases">
        <authorList>
            <person name="Hassan Y.I."/>
            <person name="Lepp D."/>
            <person name="Zhou T."/>
        </authorList>
    </citation>
    <scope>NUCLEOTIDE SEQUENCE [LARGE SCALE GENOMIC DNA]</scope>
    <source>
        <strain evidence="1 2">GH2-10</strain>
    </source>
</reference>
<organism evidence="1 2">
    <name type="scientific">Devosia soli</name>
    <dbReference type="NCBI Taxonomy" id="361041"/>
    <lineage>
        <taxon>Bacteria</taxon>
        <taxon>Pseudomonadati</taxon>
        <taxon>Pseudomonadota</taxon>
        <taxon>Alphaproteobacteria</taxon>
        <taxon>Hyphomicrobiales</taxon>
        <taxon>Devosiaceae</taxon>
        <taxon>Devosia</taxon>
    </lineage>
</organism>
<evidence type="ECO:0000313" key="2">
    <source>
        <dbReference type="Proteomes" id="UP000033514"/>
    </source>
</evidence>
<dbReference type="AlphaFoldDB" id="A0A0F5L297"/>
<evidence type="ECO:0000313" key="1">
    <source>
        <dbReference type="EMBL" id="KKB76498.1"/>
    </source>
</evidence>
<dbReference type="EMBL" id="LAJG01000042">
    <property type="protein sequence ID" value="KKB76498.1"/>
    <property type="molecule type" value="Genomic_DNA"/>
</dbReference>
<keyword evidence="2" id="KW-1185">Reference proteome</keyword>
<protein>
    <submittedName>
        <fullName evidence="1">Uncharacterized protein</fullName>
    </submittedName>
</protein>
<gene>
    <name evidence="1" type="ORF">VW35_17020</name>
</gene>